<dbReference type="Proteomes" id="UP001153620">
    <property type="component" value="Chromosome 4"/>
</dbReference>
<sequence>MDKWIGKIAVVTGASSGIGAAIVKDLAQNGLTVIGLARRSEKIDEIATEMTTAPGKIYSHKCDLADFNSIKETFKWIEEKFQKIHILVNNAGLACIGTVLNPSDEQTAKLNEVINVNFTGLVHTTREAFRLMQAANDYGMIINISSIVDSVIPFPSSSTVYPATKHAVRALTEIIRQELIVANNDKIKVSNLSPGVVRTNFGHAAGRPNAEEFYKTMPGLEGVDISQGVIYLLSTPHNVNVTQLTIKPVGEKF</sequence>
<keyword evidence="2" id="KW-0560">Oxidoreductase</keyword>
<evidence type="ECO:0000313" key="5">
    <source>
        <dbReference type="Proteomes" id="UP001153620"/>
    </source>
</evidence>
<dbReference type="OrthoDB" id="417891at2759"/>
<dbReference type="PANTHER" id="PTHR43115">
    <property type="entry name" value="DEHYDROGENASE/REDUCTASE SDR FAMILY MEMBER 11"/>
    <property type="match status" value="1"/>
</dbReference>
<reference evidence="4" key="2">
    <citation type="submission" date="2022-10" db="EMBL/GenBank/DDBJ databases">
        <authorList>
            <consortium name="ENA_rothamsted_submissions"/>
            <consortium name="culmorum"/>
            <person name="King R."/>
        </authorList>
    </citation>
    <scope>NUCLEOTIDE SEQUENCE</scope>
</reference>
<dbReference type="InterPro" id="IPR036291">
    <property type="entry name" value="NAD(P)-bd_dom_sf"/>
</dbReference>
<organism evidence="4 5">
    <name type="scientific">Chironomus riparius</name>
    <dbReference type="NCBI Taxonomy" id="315576"/>
    <lineage>
        <taxon>Eukaryota</taxon>
        <taxon>Metazoa</taxon>
        <taxon>Ecdysozoa</taxon>
        <taxon>Arthropoda</taxon>
        <taxon>Hexapoda</taxon>
        <taxon>Insecta</taxon>
        <taxon>Pterygota</taxon>
        <taxon>Neoptera</taxon>
        <taxon>Endopterygota</taxon>
        <taxon>Diptera</taxon>
        <taxon>Nematocera</taxon>
        <taxon>Chironomoidea</taxon>
        <taxon>Chironomidae</taxon>
        <taxon>Chironominae</taxon>
        <taxon>Chironomus</taxon>
    </lineage>
</organism>
<name>A0A9N9S7D8_9DIPT</name>
<dbReference type="InterPro" id="IPR020904">
    <property type="entry name" value="Sc_DH/Rdtase_CS"/>
</dbReference>
<dbReference type="InterPro" id="IPR002347">
    <property type="entry name" value="SDR_fam"/>
</dbReference>
<dbReference type="AlphaFoldDB" id="A0A9N9S7D8"/>
<protein>
    <recommendedName>
        <fullName evidence="6">Dehydrogenase</fullName>
    </recommendedName>
</protein>
<dbReference type="FunFam" id="3.40.50.720:FF:000047">
    <property type="entry name" value="NADP-dependent L-serine/L-allo-threonine dehydrogenase"/>
    <property type="match status" value="1"/>
</dbReference>
<gene>
    <name evidence="4" type="ORF">CHIRRI_LOCUS13517</name>
</gene>
<evidence type="ECO:0000313" key="4">
    <source>
        <dbReference type="EMBL" id="CAG9810704.1"/>
    </source>
</evidence>
<proteinExistence type="inferred from homology"/>
<dbReference type="PROSITE" id="PS00061">
    <property type="entry name" value="ADH_SHORT"/>
    <property type="match status" value="1"/>
</dbReference>
<comment type="similarity">
    <text evidence="1 3">Belongs to the short-chain dehydrogenases/reductases (SDR) family.</text>
</comment>
<evidence type="ECO:0000256" key="2">
    <source>
        <dbReference type="ARBA" id="ARBA00023002"/>
    </source>
</evidence>
<evidence type="ECO:0008006" key="6">
    <source>
        <dbReference type="Google" id="ProtNLM"/>
    </source>
</evidence>
<dbReference type="Pfam" id="PF00106">
    <property type="entry name" value="adh_short"/>
    <property type="match status" value="1"/>
</dbReference>
<dbReference type="EMBL" id="OU895880">
    <property type="protein sequence ID" value="CAG9810704.1"/>
    <property type="molecule type" value="Genomic_DNA"/>
</dbReference>
<dbReference type="PRINTS" id="PR00081">
    <property type="entry name" value="GDHRDH"/>
</dbReference>
<keyword evidence="5" id="KW-1185">Reference proteome</keyword>
<dbReference type="GO" id="GO:0016616">
    <property type="term" value="F:oxidoreductase activity, acting on the CH-OH group of donors, NAD or NADP as acceptor"/>
    <property type="evidence" value="ECO:0007669"/>
    <property type="project" value="UniProtKB-ARBA"/>
</dbReference>
<evidence type="ECO:0000256" key="1">
    <source>
        <dbReference type="ARBA" id="ARBA00006484"/>
    </source>
</evidence>
<dbReference type="SUPFAM" id="SSF51735">
    <property type="entry name" value="NAD(P)-binding Rossmann-fold domains"/>
    <property type="match status" value="1"/>
</dbReference>
<accession>A0A9N9S7D8</accession>
<dbReference type="PRINTS" id="PR00080">
    <property type="entry name" value="SDRFAMILY"/>
</dbReference>
<dbReference type="Gene3D" id="3.40.50.720">
    <property type="entry name" value="NAD(P)-binding Rossmann-like Domain"/>
    <property type="match status" value="1"/>
</dbReference>
<reference evidence="4" key="1">
    <citation type="submission" date="2022-01" db="EMBL/GenBank/DDBJ databases">
        <authorList>
            <person name="King R."/>
        </authorList>
    </citation>
    <scope>NUCLEOTIDE SEQUENCE</scope>
</reference>
<dbReference type="PANTHER" id="PTHR43115:SF4">
    <property type="entry name" value="DEHYDROGENASE_REDUCTASE SDR FAMILY MEMBER 11"/>
    <property type="match status" value="1"/>
</dbReference>
<evidence type="ECO:0000256" key="3">
    <source>
        <dbReference type="RuleBase" id="RU000363"/>
    </source>
</evidence>